<sequence>MHRSLSGGRAGGAHYLDRPGPAALAHRGGGAEVAENSRAALEHAEALGYRYVETDVHRTADGVVVLQHDPTLDRTTTGHGPLSALTWEQAARLRDHSGGRLVRLDEALADFPRLRLNIDLKEDGVVGPALRTIAEAGAGDRVCLASFSDRRLQVVRRVTQGRVATSLGRQETARLVAAATLGVPARGVPTPSGTTTDRAVCVQVPVRHRGITVVTPAFVDRAHRLGLEIHVWTIDDAPTMHRLLDLGVDGLVTDRPTVLRAVLRTRGDWDDDGRPTQPSDDV</sequence>
<proteinExistence type="predicted"/>
<gene>
    <name evidence="3" type="ORF">SAMN05216184_103101</name>
</gene>
<evidence type="ECO:0000256" key="1">
    <source>
        <dbReference type="SAM" id="MobiDB-lite"/>
    </source>
</evidence>
<dbReference type="InterPro" id="IPR030395">
    <property type="entry name" value="GP_PDE_dom"/>
</dbReference>
<dbReference type="Pfam" id="PF03009">
    <property type="entry name" value="GDPD"/>
    <property type="match status" value="1"/>
</dbReference>
<dbReference type="PANTHER" id="PTHR43805">
    <property type="entry name" value="GLYCEROPHOSPHORYL DIESTER PHOSPHODIESTERASE"/>
    <property type="match status" value="1"/>
</dbReference>
<evidence type="ECO:0000259" key="2">
    <source>
        <dbReference type="PROSITE" id="PS51704"/>
    </source>
</evidence>
<dbReference type="PANTHER" id="PTHR43805:SF1">
    <property type="entry name" value="GP-PDE DOMAIN-CONTAINING PROTEIN"/>
    <property type="match status" value="1"/>
</dbReference>
<reference evidence="3 4" key="1">
    <citation type="submission" date="2016-10" db="EMBL/GenBank/DDBJ databases">
        <authorList>
            <person name="Cai Z."/>
        </authorList>
    </citation>
    <scope>NUCLEOTIDE SEQUENCE [LARGE SCALE GENOMIC DNA]</scope>
    <source>
        <strain evidence="3 4">CGMCC 1.10826</strain>
    </source>
</reference>
<dbReference type="CDD" id="cd08561">
    <property type="entry name" value="GDPD_cytoplasmic_ScUgpQ2_like"/>
    <property type="match status" value="1"/>
</dbReference>
<dbReference type="Gene3D" id="3.20.20.190">
    <property type="entry name" value="Phosphatidylinositol (PI) phosphodiesterase"/>
    <property type="match status" value="1"/>
</dbReference>
<evidence type="ECO:0000313" key="4">
    <source>
        <dbReference type="Proteomes" id="UP000250222"/>
    </source>
</evidence>
<dbReference type="RefSeq" id="WP_258369267.1">
    <property type="nucleotide sequence ID" value="NZ_QKLZ01000003.1"/>
</dbReference>
<organism evidence="3 4">
    <name type="scientific">Georgenia satyanarayanai</name>
    <dbReference type="NCBI Taxonomy" id="860221"/>
    <lineage>
        <taxon>Bacteria</taxon>
        <taxon>Bacillati</taxon>
        <taxon>Actinomycetota</taxon>
        <taxon>Actinomycetes</taxon>
        <taxon>Micrococcales</taxon>
        <taxon>Bogoriellaceae</taxon>
        <taxon>Georgenia</taxon>
    </lineage>
</organism>
<dbReference type="GO" id="GO:0008081">
    <property type="term" value="F:phosphoric diester hydrolase activity"/>
    <property type="evidence" value="ECO:0007669"/>
    <property type="project" value="InterPro"/>
</dbReference>
<dbReference type="SUPFAM" id="SSF51695">
    <property type="entry name" value="PLC-like phosphodiesterases"/>
    <property type="match status" value="1"/>
</dbReference>
<dbReference type="GO" id="GO:0006629">
    <property type="term" value="P:lipid metabolic process"/>
    <property type="evidence" value="ECO:0007669"/>
    <property type="project" value="InterPro"/>
</dbReference>
<protein>
    <submittedName>
        <fullName evidence="3">Glycerophosphoryl diester phosphodiesterase</fullName>
    </submittedName>
</protein>
<name>A0A2Y9ABJ1_9MICO</name>
<dbReference type="EMBL" id="UETB01000003">
    <property type="protein sequence ID" value="SSA39919.1"/>
    <property type="molecule type" value="Genomic_DNA"/>
</dbReference>
<feature type="region of interest" description="Disordered" evidence="1">
    <location>
        <begin position="1"/>
        <end position="30"/>
    </location>
</feature>
<dbReference type="AlphaFoldDB" id="A0A2Y9ABJ1"/>
<evidence type="ECO:0000313" key="3">
    <source>
        <dbReference type="EMBL" id="SSA39919.1"/>
    </source>
</evidence>
<dbReference type="InterPro" id="IPR017946">
    <property type="entry name" value="PLC-like_Pdiesterase_TIM-brl"/>
</dbReference>
<keyword evidence="4" id="KW-1185">Reference proteome</keyword>
<accession>A0A2Y9ABJ1</accession>
<dbReference type="Proteomes" id="UP000250222">
    <property type="component" value="Unassembled WGS sequence"/>
</dbReference>
<dbReference type="PROSITE" id="PS51704">
    <property type="entry name" value="GP_PDE"/>
    <property type="match status" value="1"/>
</dbReference>
<feature type="domain" description="GP-PDE" evidence="2">
    <location>
        <begin position="21"/>
        <end position="263"/>
    </location>
</feature>